<dbReference type="Pfam" id="PF00535">
    <property type="entry name" value="Glycos_transf_2"/>
    <property type="match status" value="1"/>
</dbReference>
<proteinExistence type="predicted"/>
<reference evidence="3 4" key="1">
    <citation type="submission" date="2020-12" db="EMBL/GenBank/DDBJ databases">
        <title>Whole genome sequences of gut porcine anaerobes.</title>
        <authorList>
            <person name="Kubasova T."/>
            <person name="Jahodarova E."/>
            <person name="Rychlik I."/>
        </authorList>
    </citation>
    <scope>NUCLEOTIDE SEQUENCE [LARGE SCALE GENOMIC DNA]</scope>
    <source>
        <strain evidence="3 4">An867</strain>
    </source>
</reference>
<name>A0ABS9CSA9_9FIRM</name>
<feature type="domain" description="Glycosyltransferase 2-like" evidence="2">
    <location>
        <begin position="27"/>
        <end position="86"/>
    </location>
</feature>
<dbReference type="Proteomes" id="UP001299220">
    <property type="component" value="Unassembled WGS sequence"/>
</dbReference>
<gene>
    <name evidence="3" type="ORF">JQM67_11240</name>
</gene>
<dbReference type="RefSeq" id="WP_235324193.1">
    <property type="nucleotide sequence ID" value="NZ_JAFBIT010000003.1"/>
</dbReference>
<dbReference type="SUPFAM" id="SSF53448">
    <property type="entry name" value="Nucleotide-diphospho-sugar transferases"/>
    <property type="match status" value="1"/>
</dbReference>
<evidence type="ECO:0000256" key="1">
    <source>
        <dbReference type="SAM" id="Phobius"/>
    </source>
</evidence>
<dbReference type="InterPro" id="IPR001173">
    <property type="entry name" value="Glyco_trans_2-like"/>
</dbReference>
<keyword evidence="4" id="KW-1185">Reference proteome</keyword>
<evidence type="ECO:0000313" key="4">
    <source>
        <dbReference type="Proteomes" id="UP001299220"/>
    </source>
</evidence>
<feature type="transmembrane region" description="Helical" evidence="1">
    <location>
        <begin position="210"/>
        <end position="229"/>
    </location>
</feature>
<evidence type="ECO:0000259" key="2">
    <source>
        <dbReference type="Pfam" id="PF00535"/>
    </source>
</evidence>
<evidence type="ECO:0000313" key="3">
    <source>
        <dbReference type="EMBL" id="MCF2653175.1"/>
    </source>
</evidence>
<protein>
    <submittedName>
        <fullName evidence="3">Glycosyltransferase family 2 protein</fullName>
    </submittedName>
</protein>
<dbReference type="Gene3D" id="3.90.550.10">
    <property type="entry name" value="Spore Coat Polysaccharide Biosynthesis Protein SpsA, Chain A"/>
    <property type="match status" value="1"/>
</dbReference>
<dbReference type="CDD" id="cd00761">
    <property type="entry name" value="Glyco_tranf_GTA_type"/>
    <property type="match status" value="1"/>
</dbReference>
<organism evidence="3 4">
    <name type="scientific">Anaeromassilibacillus senegalensis</name>
    <dbReference type="NCBI Taxonomy" id="1673717"/>
    <lineage>
        <taxon>Bacteria</taxon>
        <taxon>Bacillati</taxon>
        <taxon>Bacillota</taxon>
        <taxon>Clostridia</taxon>
        <taxon>Eubacteriales</taxon>
        <taxon>Acutalibacteraceae</taxon>
        <taxon>Anaeromassilibacillus</taxon>
    </lineage>
</organism>
<keyword evidence="1" id="KW-0812">Transmembrane</keyword>
<keyword evidence="1" id="KW-1133">Transmembrane helix</keyword>
<dbReference type="EMBL" id="JAFBIT010000003">
    <property type="protein sequence ID" value="MCF2653175.1"/>
    <property type="molecule type" value="Genomic_DNA"/>
</dbReference>
<dbReference type="InterPro" id="IPR029044">
    <property type="entry name" value="Nucleotide-diphossugar_trans"/>
</dbReference>
<accession>A0ABS9CSA9</accession>
<sequence length="267" mass="30151">MKVEILISCMHQKDVSLAMKSKISGDVLIINQTNWDGLTEITEDGRCIRMISTTERGLSRSRNMAMQNALGDFCLLGDDDEEFVEGYAGLIEEYFCLLPEADIIAFDLKNKVTRLKPCVSRVGRLSSMRLCSCQLAFRKESVLRSGVRFDPYMGSGSGNGCGEENKFLLDCLKAGLKIYYVPKQIAALKVQESAWFFGFDEKFFFQRGSATRYMLGLFPAILYGLYYILTKHSMYKKEISMKAAFIALMKGIKANIIFEQKNKAKNG</sequence>
<keyword evidence="1" id="KW-0472">Membrane</keyword>
<comment type="caution">
    <text evidence="3">The sequence shown here is derived from an EMBL/GenBank/DDBJ whole genome shotgun (WGS) entry which is preliminary data.</text>
</comment>